<dbReference type="RefSeq" id="WP_122191616.1">
    <property type="nucleotide sequence ID" value="NZ_RFFH01000022.1"/>
</dbReference>
<evidence type="ECO:0000256" key="5">
    <source>
        <dbReference type="SAM" id="MobiDB-lite"/>
    </source>
</evidence>
<dbReference type="Pfam" id="PF00698">
    <property type="entry name" value="Acyl_transf_1"/>
    <property type="match status" value="1"/>
</dbReference>
<dbReference type="InterPro" id="IPR036736">
    <property type="entry name" value="ACP-like_sf"/>
</dbReference>
<keyword evidence="4" id="KW-0511">Multifunctional enzyme</keyword>
<dbReference type="GO" id="GO:0004312">
    <property type="term" value="F:fatty acid synthase activity"/>
    <property type="evidence" value="ECO:0007669"/>
    <property type="project" value="TreeGrafter"/>
</dbReference>
<dbReference type="OrthoDB" id="9778690at2"/>
<evidence type="ECO:0000256" key="4">
    <source>
        <dbReference type="ARBA" id="ARBA00023268"/>
    </source>
</evidence>
<keyword evidence="3" id="KW-0808">Transferase</keyword>
<feature type="domain" description="Carrier" evidence="6">
    <location>
        <begin position="1114"/>
        <end position="1189"/>
    </location>
</feature>
<keyword evidence="1" id="KW-0596">Phosphopantetheine</keyword>
<dbReference type="EMBL" id="RFFH01000022">
    <property type="protein sequence ID" value="RMI28372.1"/>
    <property type="molecule type" value="Genomic_DNA"/>
</dbReference>
<feature type="region of interest" description="Disordered" evidence="5">
    <location>
        <begin position="1030"/>
        <end position="1065"/>
    </location>
</feature>
<evidence type="ECO:0000256" key="3">
    <source>
        <dbReference type="ARBA" id="ARBA00022679"/>
    </source>
</evidence>
<dbReference type="SUPFAM" id="SSF55048">
    <property type="entry name" value="Probable ACP-binding domain of malonyl-CoA ACP transacylase"/>
    <property type="match status" value="1"/>
</dbReference>
<dbReference type="SUPFAM" id="SSF52151">
    <property type="entry name" value="FabD/lysophospholipase-like"/>
    <property type="match status" value="1"/>
</dbReference>
<comment type="caution">
    <text evidence="7">The sequence shown here is derived from an EMBL/GenBank/DDBJ whole genome shotgun (WGS) entry which is preliminary data.</text>
</comment>
<evidence type="ECO:0000313" key="8">
    <source>
        <dbReference type="Proteomes" id="UP000279275"/>
    </source>
</evidence>
<dbReference type="PROSITE" id="PS00012">
    <property type="entry name" value="PHOSPHOPANTETHEINE"/>
    <property type="match status" value="1"/>
</dbReference>
<dbReference type="Pfam" id="PF08659">
    <property type="entry name" value="KR"/>
    <property type="match status" value="1"/>
</dbReference>
<dbReference type="PANTHER" id="PTHR43775">
    <property type="entry name" value="FATTY ACID SYNTHASE"/>
    <property type="match status" value="1"/>
</dbReference>
<dbReference type="Gene3D" id="3.40.366.10">
    <property type="entry name" value="Malonyl-Coenzyme A Acyl Carrier Protein, domain 2"/>
    <property type="match status" value="1"/>
</dbReference>
<dbReference type="Gene3D" id="1.10.1200.10">
    <property type="entry name" value="ACP-like"/>
    <property type="match status" value="1"/>
</dbReference>
<dbReference type="InterPro" id="IPR009081">
    <property type="entry name" value="PP-bd_ACP"/>
</dbReference>
<dbReference type="InterPro" id="IPR050091">
    <property type="entry name" value="PKS_NRPS_Biosynth_Enz"/>
</dbReference>
<dbReference type="InterPro" id="IPR016036">
    <property type="entry name" value="Malonyl_transacylase_ACP-bd"/>
</dbReference>
<organism evidence="7 8">
    <name type="scientific">Nocardia stercoris</name>
    <dbReference type="NCBI Taxonomy" id="2483361"/>
    <lineage>
        <taxon>Bacteria</taxon>
        <taxon>Bacillati</taxon>
        <taxon>Actinomycetota</taxon>
        <taxon>Actinomycetes</taxon>
        <taxon>Mycobacteriales</taxon>
        <taxon>Nocardiaceae</taxon>
        <taxon>Nocardia</taxon>
    </lineage>
</organism>
<dbReference type="InterPro" id="IPR014043">
    <property type="entry name" value="Acyl_transferase_dom"/>
</dbReference>
<evidence type="ECO:0000259" key="6">
    <source>
        <dbReference type="PROSITE" id="PS50075"/>
    </source>
</evidence>
<name>A0A3M2KRV1_9NOCA</name>
<dbReference type="AlphaFoldDB" id="A0A3M2KRV1"/>
<dbReference type="Pfam" id="PF00550">
    <property type="entry name" value="PP-binding"/>
    <property type="match status" value="1"/>
</dbReference>
<sequence length="1196" mass="124386">MPDYRLPDGSTPVLVCSDSAAGLRTEAAALLDYLDSHPEATPDAVADMLFRTRVARRHRVLILAGPRADLLAALRAVAAGDAHPAAVTGTGPATARRIGFVFPGQGSQRPGMGALFYAHSPDYRDEVDACAAIHQERFGHSGPLDYLLGRGDTSEQVWEIQPALMFHMAGLAALWQAAGVRPAATIGHSQGELAAGWVSGVMTRRDAVLAVTHRARLVDEIAPRGYSMAVLGLDREACEDLLARHSGWAELSVVNSPRIHAISGDRDTIADLVRTCGERGVFAREIRVAYPAHTSIVAGLREPFDTMLGADMSAPTFQATEIPCYGATLGAPIPPDLTHCQYWYWNLRNRVRFDRAIQAAAASRPDAAVDTFVEIAEHPVLQLAIHDTLRSLPGADTADHRVVATSTRDATDLSEFTRNLAAVAVADLNYRWDALRVSDRIRLPLLDFPHTVTNPRRLWAPYRTPEPPPEYHTPVRLREQWEPLTARTATEPRTIAVTGTVDAALAEQLQLRAARHGASVSIEGPDAVNRGAANVLVVFASVGAEPADSTPAPTADSRRPGVARSARARGDAVGTQPIEPRPKPYGASPATQFDVAESAGNSSARSTPDDAGFGAVSAARADAGSPVAADAARSNSADAAGSVLDGIEVSSPTSSAAPRLGAEQLGAFLTDPLWASDLDCVRECWLVTTGAEAVSPGDLPDPAQAGIAAAFRSLALERIGIPFRHVDLPADTAALGPKRLADRILDAVHTAREPELAVRDGALSAKRLVPMPGGSDSPPAREVLVVGGTGAVGLRFCASAVRAGARRVTLVNRRGETAAVTQRLRGIRALGDTVVDVVACDITDPAEATALADRFAAAPADLVVHAAVDYVVAATADLTADDVTRSVTAKIAGLDAIVRSVPLAAGGRVLLCSSFAATLGGWGQAAYAGANRMLDALAFRLRARGVDCVSVQWGLWELPAQAGAAVHARIDGAGLLPMDPAAAVAAGLSGAGANSIVLAADWARLRGILDAAGLTPMTAPVHAALTPTPARYGSSDGASAWAGSAAPVSAEPQTPVPVPAGTTDLGSTWAGHAAPAPATHGSADRVGMHAFPVGAPAATSGADETASGSGISEQSLADRLRRELAVVMAADPADPIDGSVPLIALGMDSLQALDLRKRVQDELDRELPVAQILGGASLDEVVRLMSPIPAAGVSQR</sequence>
<dbReference type="SUPFAM" id="SSF47336">
    <property type="entry name" value="ACP-like"/>
    <property type="match status" value="1"/>
</dbReference>
<feature type="region of interest" description="Disordered" evidence="5">
    <location>
        <begin position="545"/>
        <end position="590"/>
    </location>
</feature>
<proteinExistence type="predicted"/>
<evidence type="ECO:0000256" key="2">
    <source>
        <dbReference type="ARBA" id="ARBA00022553"/>
    </source>
</evidence>
<keyword evidence="8" id="KW-1185">Reference proteome</keyword>
<dbReference type="InterPro" id="IPR057326">
    <property type="entry name" value="KR_dom"/>
</dbReference>
<gene>
    <name evidence="7" type="ORF">EBN03_30440</name>
</gene>
<dbReference type="InterPro" id="IPR006162">
    <property type="entry name" value="Ppantetheine_attach_site"/>
</dbReference>
<dbReference type="Gene3D" id="3.40.50.720">
    <property type="entry name" value="NAD(P)-binding Rossmann-like Domain"/>
    <property type="match status" value="1"/>
</dbReference>
<dbReference type="InterPro" id="IPR013968">
    <property type="entry name" value="PKS_KR"/>
</dbReference>
<reference evidence="7 8" key="1">
    <citation type="submission" date="2018-10" db="EMBL/GenBank/DDBJ databases">
        <title>Isolation from cow dung.</title>
        <authorList>
            <person name="Ling L."/>
        </authorList>
    </citation>
    <scope>NUCLEOTIDE SEQUENCE [LARGE SCALE GENOMIC DNA]</scope>
    <source>
        <strain evidence="7 8">NEAU-LL90</strain>
    </source>
</reference>
<keyword evidence="2" id="KW-0597">Phosphoprotein</keyword>
<dbReference type="PANTHER" id="PTHR43775:SF37">
    <property type="entry name" value="SI:DKEY-61P9.11"/>
    <property type="match status" value="1"/>
</dbReference>
<accession>A0A3M2KRV1</accession>
<dbReference type="GO" id="GO:0006633">
    <property type="term" value="P:fatty acid biosynthetic process"/>
    <property type="evidence" value="ECO:0007669"/>
    <property type="project" value="TreeGrafter"/>
</dbReference>
<dbReference type="InterPro" id="IPR016035">
    <property type="entry name" value="Acyl_Trfase/lysoPLipase"/>
</dbReference>
<dbReference type="Gene3D" id="3.30.70.3290">
    <property type="match status" value="1"/>
</dbReference>
<dbReference type="InterPro" id="IPR020806">
    <property type="entry name" value="PKS_PP-bd"/>
</dbReference>
<dbReference type="InterPro" id="IPR001227">
    <property type="entry name" value="Ac_transferase_dom_sf"/>
</dbReference>
<dbReference type="SUPFAM" id="SSF51735">
    <property type="entry name" value="NAD(P)-binding Rossmann-fold domains"/>
    <property type="match status" value="2"/>
</dbReference>
<dbReference type="Proteomes" id="UP000279275">
    <property type="component" value="Unassembled WGS sequence"/>
</dbReference>
<protein>
    <submittedName>
        <fullName evidence="7">SDR family NAD(P)-dependent oxidoreductase</fullName>
    </submittedName>
</protein>
<dbReference type="PROSITE" id="PS50075">
    <property type="entry name" value="CARRIER"/>
    <property type="match status" value="1"/>
</dbReference>
<dbReference type="SMART" id="SM00823">
    <property type="entry name" value="PKS_PP"/>
    <property type="match status" value="1"/>
</dbReference>
<evidence type="ECO:0000256" key="1">
    <source>
        <dbReference type="ARBA" id="ARBA00022450"/>
    </source>
</evidence>
<evidence type="ECO:0000313" key="7">
    <source>
        <dbReference type="EMBL" id="RMI28372.1"/>
    </source>
</evidence>
<dbReference type="InterPro" id="IPR036291">
    <property type="entry name" value="NAD(P)-bd_dom_sf"/>
</dbReference>
<feature type="region of interest" description="Disordered" evidence="5">
    <location>
        <begin position="1094"/>
        <end position="1114"/>
    </location>
</feature>
<dbReference type="GO" id="GO:0031177">
    <property type="term" value="F:phosphopantetheine binding"/>
    <property type="evidence" value="ECO:0007669"/>
    <property type="project" value="InterPro"/>
</dbReference>
<dbReference type="SMART" id="SM00822">
    <property type="entry name" value="PKS_KR"/>
    <property type="match status" value="1"/>
</dbReference>
<feature type="compositionally biased region" description="Low complexity" evidence="5">
    <location>
        <begin position="1033"/>
        <end position="1050"/>
    </location>
</feature>
<dbReference type="SMART" id="SM00827">
    <property type="entry name" value="PKS_AT"/>
    <property type="match status" value="1"/>
</dbReference>
<dbReference type="CDD" id="cd05274">
    <property type="entry name" value="KR_FAS_SDR_x"/>
    <property type="match status" value="1"/>
</dbReference>